<dbReference type="HAMAP" id="MF_00337">
    <property type="entry name" value="Exonuc_7_S"/>
    <property type="match status" value="1"/>
</dbReference>
<dbReference type="PANTHER" id="PTHR34137">
    <property type="entry name" value="EXODEOXYRIBONUCLEASE 7 SMALL SUBUNIT"/>
    <property type="match status" value="1"/>
</dbReference>
<evidence type="ECO:0000313" key="8">
    <source>
        <dbReference type="Proteomes" id="UP000064243"/>
    </source>
</evidence>
<evidence type="ECO:0000256" key="4">
    <source>
        <dbReference type="ARBA" id="ARBA00022801"/>
    </source>
</evidence>
<dbReference type="SUPFAM" id="SSF116842">
    <property type="entry name" value="XseB-like"/>
    <property type="match status" value="1"/>
</dbReference>
<keyword evidence="8" id="KW-1185">Reference proteome</keyword>
<dbReference type="InterPro" id="IPR003761">
    <property type="entry name" value="Exonuc_VII_S"/>
</dbReference>
<reference evidence="7 8" key="1">
    <citation type="journal article" date="2015" name="Appl. Environ. Microbiol.">
        <title>Aerobic and Anaerobic Thiosulfate Oxidation by a Cold-Adapted, Subglacial Chemoautotroph.</title>
        <authorList>
            <person name="Harrold Z.R."/>
            <person name="Skidmore M.L."/>
            <person name="Hamilton T.L."/>
            <person name="Desch L."/>
            <person name="Amada K."/>
            <person name="van Gelder W."/>
            <person name="Glover K."/>
            <person name="Roden E.E."/>
            <person name="Boyd E.S."/>
        </authorList>
    </citation>
    <scope>NUCLEOTIDE SEQUENCE [LARGE SCALE GENOMIC DNA]</scope>
    <source>
        <strain evidence="7 8">RG</strain>
    </source>
</reference>
<dbReference type="GO" id="GO:0009318">
    <property type="term" value="C:exodeoxyribonuclease VII complex"/>
    <property type="evidence" value="ECO:0007669"/>
    <property type="project" value="UniProtKB-UniRule"/>
</dbReference>
<sequence length="86" mass="9404">MAKSRAATSPKDYESALAELDAIVSEMESGQLPLEASLAAYKRGAELLQYCRQQLADAEQQVKILENGALLPFKAAQPFKTEETDD</sequence>
<accession>A0A106BKW2</accession>
<comment type="catalytic activity">
    <reaction evidence="6">
        <text>Exonucleolytic cleavage in either 5'- to 3'- or 3'- to 5'-direction to yield nucleoside 5'-phosphates.</text>
        <dbReference type="EC" id="3.1.11.6"/>
    </reaction>
</comment>
<dbReference type="PANTHER" id="PTHR34137:SF1">
    <property type="entry name" value="EXODEOXYRIBONUCLEASE 7 SMALL SUBUNIT"/>
    <property type="match status" value="1"/>
</dbReference>
<keyword evidence="5 6" id="KW-0269">Exonuclease</keyword>
<gene>
    <name evidence="6" type="primary">xseB</name>
    <name evidence="7" type="ORF">ABW22_12855</name>
</gene>
<dbReference type="RefSeq" id="WP_059757334.1">
    <property type="nucleotide sequence ID" value="NZ_LDUG01000036.1"/>
</dbReference>
<evidence type="ECO:0000256" key="3">
    <source>
        <dbReference type="ARBA" id="ARBA00022722"/>
    </source>
</evidence>
<dbReference type="OrthoDB" id="287668at2"/>
<dbReference type="GO" id="GO:0006308">
    <property type="term" value="P:DNA catabolic process"/>
    <property type="evidence" value="ECO:0007669"/>
    <property type="project" value="UniProtKB-UniRule"/>
</dbReference>
<dbReference type="Proteomes" id="UP000064243">
    <property type="component" value="Unassembled WGS sequence"/>
</dbReference>
<comment type="subcellular location">
    <subcellularLocation>
        <location evidence="6">Cytoplasm</location>
    </subcellularLocation>
</comment>
<evidence type="ECO:0000256" key="5">
    <source>
        <dbReference type="ARBA" id="ARBA00022839"/>
    </source>
</evidence>
<dbReference type="GO" id="GO:0008855">
    <property type="term" value="F:exodeoxyribonuclease VII activity"/>
    <property type="evidence" value="ECO:0007669"/>
    <property type="project" value="UniProtKB-UniRule"/>
</dbReference>
<dbReference type="InterPro" id="IPR037004">
    <property type="entry name" value="Exonuc_VII_ssu_sf"/>
</dbReference>
<dbReference type="NCBIfam" id="NF002141">
    <property type="entry name" value="PRK00977.1-5"/>
    <property type="match status" value="1"/>
</dbReference>
<dbReference type="Pfam" id="PF02609">
    <property type="entry name" value="Exonuc_VII_S"/>
    <property type="match status" value="1"/>
</dbReference>
<organism evidence="7 8">
    <name type="scientific">Thiobacillus denitrificans</name>
    <dbReference type="NCBI Taxonomy" id="36861"/>
    <lineage>
        <taxon>Bacteria</taxon>
        <taxon>Pseudomonadati</taxon>
        <taxon>Pseudomonadota</taxon>
        <taxon>Betaproteobacteria</taxon>
        <taxon>Nitrosomonadales</taxon>
        <taxon>Thiobacillaceae</taxon>
        <taxon>Thiobacillus</taxon>
    </lineage>
</organism>
<evidence type="ECO:0000256" key="6">
    <source>
        <dbReference type="HAMAP-Rule" id="MF_00337"/>
    </source>
</evidence>
<protein>
    <recommendedName>
        <fullName evidence="6">Exodeoxyribonuclease 7 small subunit</fullName>
        <ecNumber evidence="6">3.1.11.6</ecNumber>
    </recommendedName>
    <alternativeName>
        <fullName evidence="6">Exodeoxyribonuclease VII small subunit</fullName>
        <shortName evidence="6">Exonuclease VII small subunit</shortName>
    </alternativeName>
</protein>
<evidence type="ECO:0000256" key="1">
    <source>
        <dbReference type="ARBA" id="ARBA00009998"/>
    </source>
</evidence>
<dbReference type="NCBIfam" id="TIGR01280">
    <property type="entry name" value="xseB"/>
    <property type="match status" value="1"/>
</dbReference>
<dbReference type="AlphaFoldDB" id="A0A106BKW2"/>
<comment type="caution">
    <text evidence="7">The sequence shown here is derived from an EMBL/GenBank/DDBJ whole genome shotgun (WGS) entry which is preliminary data.</text>
</comment>
<name>A0A106BKW2_THIDE</name>
<evidence type="ECO:0000256" key="2">
    <source>
        <dbReference type="ARBA" id="ARBA00022490"/>
    </source>
</evidence>
<dbReference type="PIRSF" id="PIRSF006488">
    <property type="entry name" value="Exonuc_VII_S"/>
    <property type="match status" value="1"/>
</dbReference>
<proteinExistence type="inferred from homology"/>
<comment type="subunit">
    <text evidence="6">Heterooligomer composed of large and small subunits.</text>
</comment>
<comment type="function">
    <text evidence="6">Bidirectionally degrades single-stranded DNA into large acid-insoluble oligonucleotides, which are then degraded further into small acid-soluble oligonucleotides.</text>
</comment>
<dbReference type="STRING" id="1123392.GCA_000376425_02790"/>
<dbReference type="Gene3D" id="1.10.287.1040">
    <property type="entry name" value="Exonuclease VII, small subunit"/>
    <property type="match status" value="1"/>
</dbReference>
<dbReference type="EMBL" id="LDUG01000036">
    <property type="protein sequence ID" value="KVW94272.1"/>
    <property type="molecule type" value="Genomic_DNA"/>
</dbReference>
<dbReference type="GO" id="GO:0005829">
    <property type="term" value="C:cytosol"/>
    <property type="evidence" value="ECO:0007669"/>
    <property type="project" value="TreeGrafter"/>
</dbReference>
<dbReference type="PATRIC" id="fig|36861.3.peg.2356"/>
<evidence type="ECO:0000313" key="7">
    <source>
        <dbReference type="EMBL" id="KVW94272.1"/>
    </source>
</evidence>
<comment type="similarity">
    <text evidence="1 6">Belongs to the XseB family.</text>
</comment>
<keyword evidence="3 6" id="KW-0540">Nuclease</keyword>
<keyword evidence="4 6" id="KW-0378">Hydrolase</keyword>
<keyword evidence="2 6" id="KW-0963">Cytoplasm</keyword>
<dbReference type="EC" id="3.1.11.6" evidence="6"/>